<keyword evidence="3" id="KW-1185">Reference proteome</keyword>
<comment type="caution">
    <text evidence="2">The sequence shown here is derived from an EMBL/GenBank/DDBJ whole genome shotgun (WGS) entry which is preliminary data.</text>
</comment>
<dbReference type="RefSeq" id="WP_265723481.1">
    <property type="nucleotide sequence ID" value="NZ_JAPIVK010000053.1"/>
</dbReference>
<gene>
    <name evidence="2" type="ORF">ACFSKX_18275</name>
</gene>
<dbReference type="Proteomes" id="UP001597425">
    <property type="component" value="Unassembled WGS sequence"/>
</dbReference>
<feature type="transmembrane region" description="Helical" evidence="1">
    <location>
        <begin position="398"/>
        <end position="419"/>
    </location>
</feature>
<reference evidence="3" key="1">
    <citation type="journal article" date="2019" name="Int. J. Syst. Evol. Microbiol.">
        <title>The Global Catalogue of Microorganisms (GCM) 10K type strain sequencing project: providing services to taxonomists for standard genome sequencing and annotation.</title>
        <authorList>
            <consortium name="The Broad Institute Genomics Platform"/>
            <consortium name="The Broad Institute Genome Sequencing Center for Infectious Disease"/>
            <person name="Wu L."/>
            <person name="Ma J."/>
        </authorList>
    </citation>
    <scope>NUCLEOTIDE SEQUENCE [LARGE SCALE GENOMIC DNA]</scope>
    <source>
        <strain evidence="3">KCTC 12848</strain>
    </source>
</reference>
<keyword evidence="1" id="KW-1133">Transmembrane helix</keyword>
<dbReference type="EMBL" id="JBHUJD010000038">
    <property type="protein sequence ID" value="MFD2312369.1"/>
    <property type="molecule type" value="Genomic_DNA"/>
</dbReference>
<dbReference type="SUPFAM" id="SSF101898">
    <property type="entry name" value="NHL repeat"/>
    <property type="match status" value="1"/>
</dbReference>
<evidence type="ECO:0000313" key="3">
    <source>
        <dbReference type="Proteomes" id="UP001597425"/>
    </source>
</evidence>
<evidence type="ECO:0000313" key="2">
    <source>
        <dbReference type="EMBL" id="MFD2312369.1"/>
    </source>
</evidence>
<sequence length="566" mass="62471">MLRKNRAAMGLAILAMGLVLGALGVRLWANGELNRLPALSSVQGRADGRVFVALGERLFIETEGGESLSVIPLQKFGLDDFGGDFAALSDNSLILPSGPSGPLQRCSLATFSCQSLDGPDHWRADGTFKLAVDEARQRIYVADTGRHRLLMLDMRGSPISEYGGALRYPNQLQLHDGALAVADTNHHRLLTAPLDGDRFAENIAELSVGNWPGSGGHRYPMGLYVDRRGDRWAVVADGEMNDGAVFRVDADGSVRQLPMPAAADPLFPGGIGDAVLIPDTENYRIHRFALSGEREADFGSPKLVSELAALRTERQFYGRIFTGSLIALLVLAVPMLAVGLLLQRRAQHRETPATEKLEPDTAPAMPRFATPAAQLAQVKGRYIFWRRFTVLASGQAKWMGWLLLALTVAMAGMVIALSAKSGAEFQWRDPQLLLLAVLTPILLVWVFLVLSYERLHVDREGIRYTSFLSGPFRFLNALWPDWAFAWEQIDDIALKRRGTGNMPTAWYFEINPLDGRSRKLAALSWRVAGESETGLRLSMAYRVKPERIRDIVRDTALYRLLGRRGA</sequence>
<name>A0ABW5EG88_9GAMM</name>
<keyword evidence="1" id="KW-0472">Membrane</keyword>
<organism evidence="2 3">
    <name type="scientific">Microbulbifer halophilus</name>
    <dbReference type="NCBI Taxonomy" id="453963"/>
    <lineage>
        <taxon>Bacteria</taxon>
        <taxon>Pseudomonadati</taxon>
        <taxon>Pseudomonadota</taxon>
        <taxon>Gammaproteobacteria</taxon>
        <taxon>Cellvibrionales</taxon>
        <taxon>Microbulbiferaceae</taxon>
        <taxon>Microbulbifer</taxon>
    </lineage>
</organism>
<keyword evidence="1" id="KW-0812">Transmembrane</keyword>
<dbReference type="Gene3D" id="2.120.10.30">
    <property type="entry name" value="TolB, C-terminal domain"/>
    <property type="match status" value="1"/>
</dbReference>
<dbReference type="InterPro" id="IPR011042">
    <property type="entry name" value="6-blade_b-propeller_TolB-like"/>
</dbReference>
<evidence type="ECO:0000256" key="1">
    <source>
        <dbReference type="SAM" id="Phobius"/>
    </source>
</evidence>
<accession>A0ABW5EG88</accession>
<proteinExistence type="predicted"/>
<feature type="transmembrane region" description="Helical" evidence="1">
    <location>
        <begin position="320"/>
        <end position="342"/>
    </location>
</feature>
<protein>
    <recommendedName>
        <fullName evidence="4">NHL repeat containing protein</fullName>
    </recommendedName>
</protein>
<feature type="transmembrane region" description="Helical" evidence="1">
    <location>
        <begin position="431"/>
        <end position="450"/>
    </location>
</feature>
<evidence type="ECO:0008006" key="4">
    <source>
        <dbReference type="Google" id="ProtNLM"/>
    </source>
</evidence>